<feature type="region of interest" description="Disordered" evidence="10">
    <location>
        <begin position="1"/>
        <end position="49"/>
    </location>
</feature>
<feature type="compositionally biased region" description="Low complexity" evidence="10">
    <location>
        <begin position="1"/>
        <end position="16"/>
    </location>
</feature>
<evidence type="ECO:0000313" key="13">
    <source>
        <dbReference type="RefSeq" id="XP_035827542.1"/>
    </source>
</evidence>
<feature type="compositionally biased region" description="Low complexity" evidence="10">
    <location>
        <begin position="33"/>
        <end position="49"/>
    </location>
</feature>
<evidence type="ECO:0000256" key="10">
    <source>
        <dbReference type="SAM" id="MobiDB-lite"/>
    </source>
</evidence>
<comment type="similarity">
    <text evidence="2">Belongs to the Mediator complex subunit 30 family.</text>
</comment>
<evidence type="ECO:0000256" key="3">
    <source>
        <dbReference type="ARBA" id="ARBA00019664"/>
    </source>
</evidence>
<dbReference type="PANTHER" id="PTHR31705">
    <property type="entry name" value="MEDIATOR OF RNA POLYMERASE II TRANSCRIPTION SUBUNIT 30"/>
    <property type="match status" value="1"/>
</dbReference>
<comment type="subcellular location">
    <subcellularLocation>
        <location evidence="1">Nucleus</location>
    </subcellularLocation>
</comment>
<reference evidence="12 13" key="1">
    <citation type="submission" date="2025-05" db="UniProtKB">
        <authorList>
            <consortium name="RefSeq"/>
        </authorList>
    </citation>
    <scope>IDENTIFICATION</scope>
</reference>
<dbReference type="Pfam" id="PF11315">
    <property type="entry name" value="Med30"/>
    <property type="match status" value="1"/>
</dbReference>
<organism evidence="11 12">
    <name type="scientific">Aplysia californica</name>
    <name type="common">California sea hare</name>
    <dbReference type="NCBI Taxonomy" id="6500"/>
    <lineage>
        <taxon>Eukaryota</taxon>
        <taxon>Metazoa</taxon>
        <taxon>Spiralia</taxon>
        <taxon>Lophotrochozoa</taxon>
        <taxon>Mollusca</taxon>
        <taxon>Gastropoda</taxon>
        <taxon>Heterobranchia</taxon>
        <taxon>Euthyneura</taxon>
        <taxon>Tectipleura</taxon>
        <taxon>Aplysiida</taxon>
        <taxon>Aplysioidea</taxon>
        <taxon>Aplysiidae</taxon>
        <taxon>Aplysia</taxon>
    </lineage>
</organism>
<dbReference type="PANTHER" id="PTHR31705:SF4">
    <property type="entry name" value="MEDIATOR OF RNA POLYMERASE II TRANSCRIPTION SUBUNIT 30"/>
    <property type="match status" value="1"/>
</dbReference>
<evidence type="ECO:0000256" key="6">
    <source>
        <dbReference type="ARBA" id="ARBA00023163"/>
    </source>
</evidence>
<evidence type="ECO:0000256" key="9">
    <source>
        <dbReference type="ARBA" id="ARBA00031981"/>
    </source>
</evidence>
<evidence type="ECO:0000256" key="1">
    <source>
        <dbReference type="ARBA" id="ARBA00004123"/>
    </source>
</evidence>
<dbReference type="RefSeq" id="XP_035827542.1">
    <property type="nucleotide sequence ID" value="XM_035971649.1"/>
</dbReference>
<evidence type="ECO:0000256" key="4">
    <source>
        <dbReference type="ARBA" id="ARBA00023015"/>
    </source>
</evidence>
<gene>
    <name evidence="12 13" type="primary">LOC101858882</name>
</gene>
<evidence type="ECO:0000256" key="5">
    <source>
        <dbReference type="ARBA" id="ARBA00023159"/>
    </source>
</evidence>
<evidence type="ECO:0000313" key="12">
    <source>
        <dbReference type="RefSeq" id="XP_005105601.1"/>
    </source>
</evidence>
<dbReference type="GeneID" id="101858882"/>
<keyword evidence="4" id="KW-0805">Transcription regulation</keyword>
<keyword evidence="7" id="KW-0539">Nucleus</keyword>
<dbReference type="RefSeq" id="XP_005105601.1">
    <property type="nucleotide sequence ID" value="XM_005105544.3"/>
</dbReference>
<dbReference type="InterPro" id="IPR021019">
    <property type="entry name" value="Mediator_Med30_met"/>
</dbReference>
<accession>A0ABM0K039</accession>
<keyword evidence="5" id="KW-0010">Activator</keyword>
<evidence type="ECO:0000256" key="7">
    <source>
        <dbReference type="ARBA" id="ARBA00023242"/>
    </source>
</evidence>
<comment type="function">
    <text evidence="8">Component of the Mediator complex, a coactivator involved in the regulated transcription of nearly all RNA polymerase II-dependent genes. Mediator functions as a bridge to convey information from gene-specific regulatory proteins to the basal RNA polymerase II transcription machinery. Mediator is recruited to promoters by direct interactions with regulatory proteins and serves as a scaffold for the assembly of a functional preinitiation complex with RNA polymerase II and the general transcription factors.</text>
</comment>
<name>A0ABM0K039_APLCA</name>
<evidence type="ECO:0000313" key="11">
    <source>
        <dbReference type="Proteomes" id="UP000694888"/>
    </source>
</evidence>
<sequence>MATPGPGSAGQAQSQQHPYSSQRGEASGPGSFPPMMQQSPAPAPQMMSPTKDINVVNMCRVGQEIVHDIVGRAQELFQSLGPKHMQLPNNVTFHGQQYAERKAKVDEQLRQINMNFRKLRLFFSKVNETVEQTELPSEQELVPYVGKEVDTSEKEYSDVYHYTVEQHRDMLEQVKLKNRQLKEIIDIVRSIIWEINTMITMRKG</sequence>
<dbReference type="Proteomes" id="UP000694888">
    <property type="component" value="Unplaced"/>
</dbReference>
<evidence type="ECO:0000256" key="2">
    <source>
        <dbReference type="ARBA" id="ARBA00010606"/>
    </source>
</evidence>
<evidence type="ECO:0000256" key="8">
    <source>
        <dbReference type="ARBA" id="ARBA00025687"/>
    </source>
</evidence>
<keyword evidence="11" id="KW-1185">Reference proteome</keyword>
<protein>
    <recommendedName>
        <fullName evidence="3">Mediator of RNA polymerase II transcription subunit 30</fullName>
    </recommendedName>
    <alternativeName>
        <fullName evidence="9">Mediator complex subunit 30</fullName>
    </alternativeName>
</protein>
<keyword evidence="6" id="KW-0804">Transcription</keyword>
<proteinExistence type="inferred from homology"/>